<dbReference type="PIRSF" id="PIRSF037251">
    <property type="entry name" value="Arylacetamide_deacetylase"/>
    <property type="match status" value="1"/>
</dbReference>
<dbReference type="Pfam" id="PF07859">
    <property type="entry name" value="Abhydrolase_3"/>
    <property type="match status" value="2"/>
</dbReference>
<feature type="active site" evidence="3 4">
    <location>
        <position position="191"/>
    </location>
</feature>
<evidence type="ECO:0000256" key="4">
    <source>
        <dbReference type="PROSITE-ProRule" id="PRU10038"/>
    </source>
</evidence>
<dbReference type="InterPro" id="IPR033140">
    <property type="entry name" value="Lipase_GDXG_put_SER_AS"/>
</dbReference>
<feature type="domain" description="Alpha/beta hydrolase fold-3" evidence="6">
    <location>
        <begin position="112"/>
        <end position="265"/>
    </location>
</feature>
<dbReference type="InterPro" id="IPR017157">
    <property type="entry name" value="Arylacetamide_deacetylase"/>
</dbReference>
<dbReference type="InterPro" id="IPR050300">
    <property type="entry name" value="GDXG_lipolytic_enzyme"/>
</dbReference>
<protein>
    <recommendedName>
        <fullName evidence="6">Alpha/beta hydrolase fold-3 domain-containing protein</fullName>
    </recommendedName>
</protein>
<dbReference type="PANTHER" id="PTHR48081:SF8">
    <property type="entry name" value="ALPHA_BETA HYDROLASE FOLD-3 DOMAIN-CONTAINING PROTEIN-RELATED"/>
    <property type="match status" value="1"/>
</dbReference>
<dbReference type="SUPFAM" id="SSF53474">
    <property type="entry name" value="alpha/beta-Hydrolases"/>
    <property type="match status" value="1"/>
</dbReference>
<dbReference type="AlphaFoldDB" id="A0A6A5G1J2"/>
<dbReference type="PROSITE" id="PS01174">
    <property type="entry name" value="LIPASE_GDXG_SER"/>
    <property type="match status" value="1"/>
</dbReference>
<evidence type="ECO:0000256" key="3">
    <source>
        <dbReference type="PIRSR" id="PIRSR037251-1"/>
    </source>
</evidence>
<evidence type="ECO:0000256" key="5">
    <source>
        <dbReference type="SAM" id="Phobius"/>
    </source>
</evidence>
<dbReference type="RefSeq" id="XP_003100227.2">
    <property type="nucleotide sequence ID" value="XM_003100179.2"/>
</dbReference>
<evidence type="ECO:0000256" key="2">
    <source>
        <dbReference type="ARBA" id="ARBA00022801"/>
    </source>
</evidence>
<dbReference type="GO" id="GO:0016020">
    <property type="term" value="C:membrane"/>
    <property type="evidence" value="ECO:0007669"/>
    <property type="project" value="InterPro"/>
</dbReference>
<reference evidence="7 8" key="1">
    <citation type="submission" date="2019-12" db="EMBL/GenBank/DDBJ databases">
        <title>Chromosome-level assembly of the Caenorhabditis remanei genome.</title>
        <authorList>
            <person name="Teterina A.A."/>
            <person name="Willis J.H."/>
            <person name="Phillips P.C."/>
        </authorList>
    </citation>
    <scope>NUCLEOTIDE SEQUENCE [LARGE SCALE GENOMIC DNA]</scope>
    <source>
        <strain evidence="7 8">PX506</strain>
        <tissue evidence="7">Whole organism</tissue>
    </source>
</reference>
<name>A0A6A5G1J2_CAERE</name>
<dbReference type="InterPro" id="IPR013094">
    <property type="entry name" value="AB_hydrolase_3"/>
</dbReference>
<proteinExistence type="inferred from homology"/>
<dbReference type="GO" id="GO:0052689">
    <property type="term" value="F:carboxylic ester hydrolase activity"/>
    <property type="evidence" value="ECO:0007669"/>
    <property type="project" value="InterPro"/>
</dbReference>
<evidence type="ECO:0000256" key="1">
    <source>
        <dbReference type="ARBA" id="ARBA00010515"/>
    </source>
</evidence>
<keyword evidence="2" id="KW-0378">Hydrolase</keyword>
<accession>A0A6A5G1J2</accession>
<dbReference type="EMBL" id="WUAV01000006">
    <property type="protein sequence ID" value="KAF1748830.1"/>
    <property type="molecule type" value="Genomic_DNA"/>
</dbReference>
<evidence type="ECO:0000259" key="6">
    <source>
        <dbReference type="Pfam" id="PF07859"/>
    </source>
</evidence>
<dbReference type="Proteomes" id="UP000483820">
    <property type="component" value="Chromosome X"/>
</dbReference>
<sequence length="396" mass="45132">MEWLYWLYWLLVISFFVYSFYLLHIPLPHDISDRSKLAIAEFLLRLSNEYLGDLIENVFGPEVRNKVTRFIMSVGFLIPTKPPAGITRKRVRVQGVSCITYQIEQSKNDGLLIFIHGGGWCVGEAKYYDDIMYQLCQRIGCNGLSIDYRLAPEHPFPAGLNDCHAVVLELCNNGLPDLPFNRKKVLISGDSAGGNLAAVVCQRMHREHNDVLLGQILIYPVTHVFNFTSASYQEYWKSYAGTALLNPKHMARWMLLYLGLDATKSNIKKVMNSQHVPLNLLEQKQYSSWLYHLNDRKQEKTADSVLTEQFRKLGTNPDVSPMFGDTDGLPPALVLTAGYDVLKDEGIQYADKLKQSGVRTEWCHYPRAFHGLFNMPNSNDRVEMMQAVVDFAKGLL</sequence>
<evidence type="ECO:0000313" key="7">
    <source>
        <dbReference type="EMBL" id="KAF1748830.1"/>
    </source>
</evidence>
<feature type="domain" description="Alpha/beta hydrolase fold-3" evidence="6">
    <location>
        <begin position="299"/>
        <end position="373"/>
    </location>
</feature>
<dbReference type="PANTHER" id="PTHR48081">
    <property type="entry name" value="AB HYDROLASE SUPERFAMILY PROTEIN C4A8.06C"/>
    <property type="match status" value="1"/>
</dbReference>
<dbReference type="Gene3D" id="3.40.50.1820">
    <property type="entry name" value="alpha/beta hydrolase"/>
    <property type="match status" value="1"/>
</dbReference>
<dbReference type="KEGG" id="crq:GCK72_025297"/>
<comment type="caution">
    <text evidence="7">The sequence shown here is derived from an EMBL/GenBank/DDBJ whole genome shotgun (WGS) entry which is preliminary data.</text>
</comment>
<feature type="active site" evidence="3">
    <location>
        <position position="370"/>
    </location>
</feature>
<keyword evidence="5" id="KW-0472">Membrane</keyword>
<comment type="similarity">
    <text evidence="1">Belongs to the 'GDXG' lipolytic enzyme family.</text>
</comment>
<feature type="active site" evidence="3">
    <location>
        <position position="340"/>
    </location>
</feature>
<keyword evidence="5" id="KW-0812">Transmembrane</keyword>
<organism evidence="7 8">
    <name type="scientific">Caenorhabditis remanei</name>
    <name type="common">Caenorhabditis vulgaris</name>
    <dbReference type="NCBI Taxonomy" id="31234"/>
    <lineage>
        <taxon>Eukaryota</taxon>
        <taxon>Metazoa</taxon>
        <taxon>Ecdysozoa</taxon>
        <taxon>Nematoda</taxon>
        <taxon>Chromadorea</taxon>
        <taxon>Rhabditida</taxon>
        <taxon>Rhabditina</taxon>
        <taxon>Rhabditomorpha</taxon>
        <taxon>Rhabditoidea</taxon>
        <taxon>Rhabditidae</taxon>
        <taxon>Peloderinae</taxon>
        <taxon>Caenorhabditis</taxon>
    </lineage>
</organism>
<dbReference type="CTD" id="9826546"/>
<feature type="transmembrane region" description="Helical" evidence="5">
    <location>
        <begin position="6"/>
        <end position="27"/>
    </location>
</feature>
<keyword evidence="5" id="KW-1133">Transmembrane helix</keyword>
<dbReference type="GeneID" id="9826546"/>
<evidence type="ECO:0000313" key="8">
    <source>
        <dbReference type="Proteomes" id="UP000483820"/>
    </source>
</evidence>
<dbReference type="InterPro" id="IPR029058">
    <property type="entry name" value="AB_hydrolase_fold"/>
</dbReference>
<gene>
    <name evidence="7" type="ORF">GCK72_025297</name>
</gene>